<comment type="caution">
    <text evidence="17">The sequence shown here is derived from an EMBL/GenBank/DDBJ whole genome shotgun (WGS) entry which is preliminary data.</text>
</comment>
<evidence type="ECO:0000256" key="9">
    <source>
        <dbReference type="ARBA" id="ARBA00022679"/>
    </source>
</evidence>
<evidence type="ECO:0000256" key="15">
    <source>
        <dbReference type="ARBA" id="ARBA00049007"/>
    </source>
</evidence>
<evidence type="ECO:0000313" key="17">
    <source>
        <dbReference type="EMBL" id="OYN92450.1"/>
    </source>
</evidence>
<dbReference type="GO" id="GO:0008453">
    <property type="term" value="F:alanine-glyoxylate transaminase activity"/>
    <property type="evidence" value="ECO:0007669"/>
    <property type="project" value="TreeGrafter"/>
</dbReference>
<proteinExistence type="inferred from homology"/>
<keyword evidence="6" id="KW-0963">Cytoplasm</keyword>
<comment type="similarity">
    <text evidence="4">Belongs to the class-V pyridoxal-phosphate-dependent aminotransferase family. SerC subfamily.</text>
</comment>
<evidence type="ECO:0000256" key="13">
    <source>
        <dbReference type="ARBA" id="ARBA00031421"/>
    </source>
</evidence>
<reference evidence="17 18" key="1">
    <citation type="submission" date="2017-07" db="EMBL/GenBank/DDBJ databases">
        <title>Draft whole genome sequences of clinical Proprionibacteriaceae strains.</title>
        <authorList>
            <person name="Bernier A.-M."/>
            <person name="Bernard K."/>
            <person name="Domingo M.-C."/>
        </authorList>
    </citation>
    <scope>NUCLEOTIDE SEQUENCE [LARGE SCALE GENOMIC DNA]</scope>
    <source>
        <strain evidence="17 18">NML 150081</strain>
    </source>
</reference>
<comment type="catalytic activity">
    <reaction evidence="15">
        <text>O-phospho-L-serine + 2-oxoglutarate = 3-phosphooxypyruvate + L-glutamate</text>
        <dbReference type="Rhea" id="RHEA:14329"/>
        <dbReference type="ChEBI" id="CHEBI:16810"/>
        <dbReference type="ChEBI" id="CHEBI:18110"/>
        <dbReference type="ChEBI" id="CHEBI:29985"/>
        <dbReference type="ChEBI" id="CHEBI:57524"/>
        <dbReference type="EC" id="2.6.1.52"/>
    </reaction>
</comment>
<dbReference type="Gene3D" id="3.90.1150.10">
    <property type="entry name" value="Aspartate Aminotransferase, domain 1"/>
    <property type="match status" value="1"/>
</dbReference>
<keyword evidence="7" id="KW-0032">Aminotransferase</keyword>
<evidence type="ECO:0000256" key="2">
    <source>
        <dbReference type="ARBA" id="ARBA00003483"/>
    </source>
</evidence>
<accession>A0A255EML6</accession>
<keyword evidence="11" id="KW-0664">Pyridoxine biosynthesis</keyword>
<comment type="function">
    <text evidence="2">Catalyzes the reversible conversion of 3-phosphohydroxypyruvate to phosphoserine and of 3-hydroxy-2-oxo-4-phosphonooxybutanoate to phosphohydroxythreonine.</text>
</comment>
<evidence type="ECO:0000256" key="10">
    <source>
        <dbReference type="ARBA" id="ARBA00022898"/>
    </source>
</evidence>
<name>A0A255EML6_9ACTN</name>
<dbReference type="PIRSF" id="PIRSF000525">
    <property type="entry name" value="SerC"/>
    <property type="match status" value="1"/>
</dbReference>
<protein>
    <recommendedName>
        <fullName evidence="5">phosphoserine transaminase</fullName>
        <ecNumber evidence="5">2.6.1.52</ecNumber>
    </recommendedName>
    <alternativeName>
        <fullName evidence="13">Phosphohydroxythreonine aminotransferase</fullName>
    </alternativeName>
</protein>
<keyword evidence="12" id="KW-0718">Serine biosynthesis</keyword>
<dbReference type="GO" id="GO:0004648">
    <property type="term" value="F:O-phospho-L-serine:2-oxoglutarate aminotransferase activity"/>
    <property type="evidence" value="ECO:0007669"/>
    <property type="project" value="UniProtKB-EC"/>
</dbReference>
<evidence type="ECO:0000259" key="16">
    <source>
        <dbReference type="Pfam" id="PF00266"/>
    </source>
</evidence>
<dbReference type="Proteomes" id="UP000216300">
    <property type="component" value="Unassembled WGS sequence"/>
</dbReference>
<dbReference type="GO" id="GO:0019265">
    <property type="term" value="P:glycine biosynthetic process, by transamination of glyoxylate"/>
    <property type="evidence" value="ECO:0007669"/>
    <property type="project" value="TreeGrafter"/>
</dbReference>
<keyword evidence="9" id="KW-0808">Transferase</keyword>
<evidence type="ECO:0000256" key="4">
    <source>
        <dbReference type="ARBA" id="ARBA00006904"/>
    </source>
</evidence>
<dbReference type="Gene3D" id="3.40.640.10">
    <property type="entry name" value="Type I PLP-dependent aspartate aminotransferase-like (Major domain)"/>
    <property type="match status" value="1"/>
</dbReference>
<keyword evidence="8" id="KW-0028">Amino-acid biosynthesis</keyword>
<evidence type="ECO:0000256" key="7">
    <source>
        <dbReference type="ARBA" id="ARBA00022576"/>
    </source>
</evidence>
<dbReference type="InterPro" id="IPR022278">
    <property type="entry name" value="Pser_aminoTfrase"/>
</dbReference>
<evidence type="ECO:0000256" key="11">
    <source>
        <dbReference type="ARBA" id="ARBA00023096"/>
    </source>
</evidence>
<dbReference type="AlphaFoldDB" id="A0A255EML6"/>
<keyword evidence="18" id="KW-1185">Reference proteome</keyword>
<comment type="pathway">
    <text evidence="3">Amino-acid biosynthesis; L-serine biosynthesis; L-serine from 3-phospho-D-glycerate: step 2/3.</text>
</comment>
<dbReference type="EMBL" id="NMVJ01000001">
    <property type="protein sequence ID" value="OYN92450.1"/>
    <property type="molecule type" value="Genomic_DNA"/>
</dbReference>
<dbReference type="OrthoDB" id="975012at2"/>
<comment type="catalytic activity">
    <reaction evidence="14">
        <text>4-(phosphooxy)-L-threonine + 2-oxoglutarate = (R)-3-hydroxy-2-oxo-4-phosphooxybutanoate + L-glutamate</text>
        <dbReference type="Rhea" id="RHEA:16573"/>
        <dbReference type="ChEBI" id="CHEBI:16810"/>
        <dbReference type="ChEBI" id="CHEBI:29985"/>
        <dbReference type="ChEBI" id="CHEBI:58452"/>
        <dbReference type="ChEBI" id="CHEBI:58538"/>
        <dbReference type="EC" id="2.6.1.52"/>
    </reaction>
</comment>
<dbReference type="NCBIfam" id="TIGR01366">
    <property type="entry name" value="serC_3"/>
    <property type="match status" value="1"/>
</dbReference>
<evidence type="ECO:0000256" key="6">
    <source>
        <dbReference type="ARBA" id="ARBA00022490"/>
    </source>
</evidence>
<evidence type="ECO:0000256" key="8">
    <source>
        <dbReference type="ARBA" id="ARBA00022605"/>
    </source>
</evidence>
<evidence type="ECO:0000256" key="5">
    <source>
        <dbReference type="ARBA" id="ARBA00013030"/>
    </source>
</evidence>
<sequence>MRPVPSPTRSGWKTGAVLEIPASLLPADGRFGCGPAKVRRAAVQAVAQSPLMGTSHRQAPVRDLVGRIRDEIAQLYQLPEGYEVLLGNGGSTLVWDAAVAGLIRKRSGHAVCGEFSQKFASAAAAAPHLAEPVVTAYEPGTAGLPEPCEDVDVYAWAHNETSTGAATPVRRIDGFDALVVVDGTSAAGGMELDASQVDFYYFAPQKNLGSDGGLWLSLASPAAVERIEELAPQRWIPATLSLREALTNSRQQQTLNTPALATLIMLESQLAWLLDTGGLAGAAQRCRDNASVIYGWADERPEATCFVADPEHRSPVVATIDLDASVDAAQVAATLRSNGIVDVEPYRKLGRNQLRIALFTTIDTADLRALTRCIDFVLDAGA</sequence>
<dbReference type="PANTHER" id="PTHR21152:SF40">
    <property type="entry name" value="ALANINE--GLYOXYLATE AMINOTRANSFERASE"/>
    <property type="match status" value="1"/>
</dbReference>
<dbReference type="SUPFAM" id="SSF53383">
    <property type="entry name" value="PLP-dependent transferases"/>
    <property type="match status" value="1"/>
</dbReference>
<evidence type="ECO:0000256" key="14">
    <source>
        <dbReference type="ARBA" id="ARBA00047630"/>
    </source>
</evidence>
<dbReference type="EC" id="2.6.1.52" evidence="5"/>
<dbReference type="InterPro" id="IPR015422">
    <property type="entry name" value="PyrdxlP-dep_Trfase_small"/>
</dbReference>
<evidence type="ECO:0000313" key="18">
    <source>
        <dbReference type="Proteomes" id="UP000216300"/>
    </source>
</evidence>
<dbReference type="UniPathway" id="UPA00135">
    <property type="reaction ID" value="UER00197"/>
</dbReference>
<dbReference type="GO" id="GO:0008615">
    <property type="term" value="P:pyridoxine biosynthetic process"/>
    <property type="evidence" value="ECO:0007669"/>
    <property type="project" value="UniProtKB-KW"/>
</dbReference>
<dbReference type="GO" id="GO:0006564">
    <property type="term" value="P:L-serine biosynthetic process"/>
    <property type="evidence" value="ECO:0007669"/>
    <property type="project" value="UniProtKB-KW"/>
</dbReference>
<dbReference type="InterPro" id="IPR000192">
    <property type="entry name" value="Aminotrans_V_dom"/>
</dbReference>
<dbReference type="Pfam" id="PF00266">
    <property type="entry name" value="Aminotran_5"/>
    <property type="match status" value="1"/>
</dbReference>
<keyword evidence="10" id="KW-0663">Pyridoxal phosphate</keyword>
<organism evidence="17 18">
    <name type="scientific">Parenemella sanctibonifatiensis</name>
    <dbReference type="NCBI Taxonomy" id="2016505"/>
    <lineage>
        <taxon>Bacteria</taxon>
        <taxon>Bacillati</taxon>
        <taxon>Actinomycetota</taxon>
        <taxon>Actinomycetes</taxon>
        <taxon>Propionibacteriales</taxon>
        <taxon>Propionibacteriaceae</taxon>
        <taxon>Parenemella</taxon>
    </lineage>
</organism>
<dbReference type="PANTHER" id="PTHR21152">
    <property type="entry name" value="AMINOTRANSFERASE CLASS V"/>
    <property type="match status" value="1"/>
</dbReference>
<dbReference type="GO" id="GO:0004760">
    <property type="term" value="F:L-serine-pyruvate transaminase activity"/>
    <property type="evidence" value="ECO:0007669"/>
    <property type="project" value="TreeGrafter"/>
</dbReference>
<dbReference type="InterPro" id="IPR006272">
    <property type="entry name" value="Pser_aminoTfrase_mycobac"/>
</dbReference>
<evidence type="ECO:0000256" key="12">
    <source>
        <dbReference type="ARBA" id="ARBA00023299"/>
    </source>
</evidence>
<gene>
    <name evidence="17" type="ORF">CGZ91_02870</name>
</gene>
<feature type="domain" description="Aminotransferase class V" evidence="16">
    <location>
        <begin position="53"/>
        <end position="340"/>
    </location>
</feature>
<evidence type="ECO:0000256" key="3">
    <source>
        <dbReference type="ARBA" id="ARBA00005099"/>
    </source>
</evidence>
<dbReference type="InterPro" id="IPR015421">
    <property type="entry name" value="PyrdxlP-dep_Trfase_major"/>
</dbReference>
<evidence type="ECO:0000256" key="1">
    <source>
        <dbReference type="ARBA" id="ARBA00001933"/>
    </source>
</evidence>
<dbReference type="InterPro" id="IPR015424">
    <property type="entry name" value="PyrdxlP-dep_Trfase"/>
</dbReference>
<comment type="cofactor">
    <cofactor evidence="1">
        <name>pyridoxal 5'-phosphate</name>
        <dbReference type="ChEBI" id="CHEBI:597326"/>
    </cofactor>
</comment>